<dbReference type="CDD" id="cd00488">
    <property type="entry name" value="PCD_DCoH"/>
    <property type="match status" value="1"/>
</dbReference>
<dbReference type="InterPro" id="IPR001533">
    <property type="entry name" value="Pterin_deHydtase"/>
</dbReference>
<accession>A0ABP9PIH9</accession>
<dbReference type="EC" id="4.2.1.96" evidence="3"/>
<evidence type="ECO:0000256" key="2">
    <source>
        <dbReference type="ARBA" id="ARBA00006472"/>
    </source>
</evidence>
<evidence type="ECO:0000313" key="6">
    <source>
        <dbReference type="EMBL" id="GAA5147071.1"/>
    </source>
</evidence>
<dbReference type="PANTHER" id="PTHR12599">
    <property type="entry name" value="PTERIN-4-ALPHA-CARBINOLAMINE DEHYDRATASE"/>
    <property type="match status" value="1"/>
</dbReference>
<sequence length="99" mass="10566">MADLLEEAAVTAGLEDLPGWSRDSNAIVLDAALRDFPAAIAVVNQVAEVAEREGHHPDIDIRWRTLTFRCSTHSAGGITALDLRMAGLISEVLGKAAED</sequence>
<dbReference type="PANTHER" id="PTHR12599:SF0">
    <property type="entry name" value="PTERIN-4-ALPHA-CARBINOLAMINE DEHYDRATASE"/>
    <property type="match status" value="1"/>
</dbReference>
<dbReference type="Pfam" id="PF01329">
    <property type="entry name" value="Pterin_4a"/>
    <property type="match status" value="1"/>
</dbReference>
<reference evidence="7" key="1">
    <citation type="journal article" date="2019" name="Int. J. Syst. Evol. Microbiol.">
        <title>The Global Catalogue of Microorganisms (GCM) 10K type strain sequencing project: providing services to taxonomists for standard genome sequencing and annotation.</title>
        <authorList>
            <consortium name="The Broad Institute Genomics Platform"/>
            <consortium name="The Broad Institute Genome Sequencing Center for Infectious Disease"/>
            <person name="Wu L."/>
            <person name="Ma J."/>
        </authorList>
    </citation>
    <scope>NUCLEOTIDE SEQUENCE [LARGE SCALE GENOMIC DNA]</scope>
    <source>
        <strain evidence="7">JCM 18303</strain>
    </source>
</reference>
<keyword evidence="5" id="KW-0456">Lyase</keyword>
<comment type="catalytic activity">
    <reaction evidence="1">
        <text>(4aS,6R)-4a-hydroxy-L-erythro-5,6,7,8-tetrahydrobiopterin = (6R)-L-erythro-6,7-dihydrobiopterin + H2O</text>
        <dbReference type="Rhea" id="RHEA:11920"/>
        <dbReference type="ChEBI" id="CHEBI:15377"/>
        <dbReference type="ChEBI" id="CHEBI:15642"/>
        <dbReference type="ChEBI" id="CHEBI:43120"/>
        <dbReference type="EC" id="4.2.1.96"/>
    </reaction>
</comment>
<dbReference type="RefSeq" id="WP_185058967.1">
    <property type="nucleotide sequence ID" value="NZ_BAABJP010000001.1"/>
</dbReference>
<evidence type="ECO:0000256" key="1">
    <source>
        <dbReference type="ARBA" id="ARBA00001554"/>
    </source>
</evidence>
<dbReference type="InterPro" id="IPR036428">
    <property type="entry name" value="PCD_sf"/>
</dbReference>
<name>A0ABP9PIH9_9PSEU</name>
<dbReference type="EMBL" id="BAABJP010000001">
    <property type="protein sequence ID" value="GAA5147071.1"/>
    <property type="molecule type" value="Genomic_DNA"/>
</dbReference>
<protein>
    <recommendedName>
        <fullName evidence="4">Putative pterin-4-alpha-carbinolamine dehydratase</fullName>
        <ecNumber evidence="3">4.2.1.96</ecNumber>
    </recommendedName>
</protein>
<dbReference type="NCBIfam" id="NF002017">
    <property type="entry name" value="PRK00823.1-2"/>
    <property type="match status" value="1"/>
</dbReference>
<gene>
    <name evidence="6" type="ORF">GCM10023321_07480</name>
</gene>
<evidence type="ECO:0000256" key="4">
    <source>
        <dbReference type="ARBA" id="ARBA00021735"/>
    </source>
</evidence>
<evidence type="ECO:0000256" key="5">
    <source>
        <dbReference type="ARBA" id="ARBA00023239"/>
    </source>
</evidence>
<evidence type="ECO:0000313" key="7">
    <source>
        <dbReference type="Proteomes" id="UP001428817"/>
    </source>
</evidence>
<comment type="caution">
    <text evidence="6">The sequence shown here is derived from an EMBL/GenBank/DDBJ whole genome shotgun (WGS) entry which is preliminary data.</text>
</comment>
<evidence type="ECO:0000256" key="3">
    <source>
        <dbReference type="ARBA" id="ARBA00013252"/>
    </source>
</evidence>
<dbReference type="SUPFAM" id="SSF55248">
    <property type="entry name" value="PCD-like"/>
    <property type="match status" value="1"/>
</dbReference>
<organism evidence="6 7">
    <name type="scientific">Pseudonocardia eucalypti</name>
    <dbReference type="NCBI Taxonomy" id="648755"/>
    <lineage>
        <taxon>Bacteria</taxon>
        <taxon>Bacillati</taxon>
        <taxon>Actinomycetota</taxon>
        <taxon>Actinomycetes</taxon>
        <taxon>Pseudonocardiales</taxon>
        <taxon>Pseudonocardiaceae</taxon>
        <taxon>Pseudonocardia</taxon>
    </lineage>
</organism>
<dbReference type="Gene3D" id="3.30.1360.20">
    <property type="entry name" value="Transcriptional coactivator/pterin dehydratase"/>
    <property type="match status" value="1"/>
</dbReference>
<keyword evidence="7" id="KW-1185">Reference proteome</keyword>
<dbReference type="Proteomes" id="UP001428817">
    <property type="component" value="Unassembled WGS sequence"/>
</dbReference>
<comment type="similarity">
    <text evidence="2">Belongs to the pterin-4-alpha-carbinolamine dehydratase family.</text>
</comment>
<proteinExistence type="inferred from homology"/>